<organism evidence="2 3">
    <name type="scientific">Elysia chlorotica</name>
    <name type="common">Eastern emerald elysia</name>
    <name type="synonym">Sea slug</name>
    <dbReference type="NCBI Taxonomy" id="188477"/>
    <lineage>
        <taxon>Eukaryota</taxon>
        <taxon>Metazoa</taxon>
        <taxon>Spiralia</taxon>
        <taxon>Lophotrochozoa</taxon>
        <taxon>Mollusca</taxon>
        <taxon>Gastropoda</taxon>
        <taxon>Heterobranchia</taxon>
        <taxon>Euthyneura</taxon>
        <taxon>Panpulmonata</taxon>
        <taxon>Sacoglossa</taxon>
        <taxon>Placobranchoidea</taxon>
        <taxon>Plakobranchidae</taxon>
        <taxon>Elysia</taxon>
    </lineage>
</organism>
<reference evidence="2 3" key="1">
    <citation type="submission" date="2019-01" db="EMBL/GenBank/DDBJ databases">
        <title>A draft genome assembly of the solar-powered sea slug Elysia chlorotica.</title>
        <authorList>
            <person name="Cai H."/>
            <person name="Li Q."/>
            <person name="Fang X."/>
            <person name="Li J."/>
            <person name="Curtis N.E."/>
            <person name="Altenburger A."/>
            <person name="Shibata T."/>
            <person name="Feng M."/>
            <person name="Maeda T."/>
            <person name="Schwartz J.A."/>
            <person name="Shigenobu S."/>
            <person name="Lundholm N."/>
            <person name="Nishiyama T."/>
            <person name="Yang H."/>
            <person name="Hasebe M."/>
            <person name="Li S."/>
            <person name="Pierce S.K."/>
            <person name="Wang J."/>
        </authorList>
    </citation>
    <scope>NUCLEOTIDE SEQUENCE [LARGE SCALE GENOMIC DNA]</scope>
    <source>
        <strain evidence="2">EC2010</strain>
        <tissue evidence="2">Whole organism of an adult</tissue>
    </source>
</reference>
<feature type="non-terminal residue" evidence="2">
    <location>
        <position position="134"/>
    </location>
</feature>
<feature type="non-terminal residue" evidence="2">
    <location>
        <position position="1"/>
    </location>
</feature>
<evidence type="ECO:0000313" key="2">
    <source>
        <dbReference type="EMBL" id="RUS81580.1"/>
    </source>
</evidence>
<dbReference type="OrthoDB" id="6112405at2759"/>
<dbReference type="EMBL" id="RQTK01000329">
    <property type="protein sequence ID" value="RUS81580.1"/>
    <property type="molecule type" value="Genomic_DNA"/>
</dbReference>
<sequence>SSSSSSDPNTATSTVSDSPSPDDLWVTDSARKILYRLRQKDGKTTFTLKSRPDLQLTLECPLGVTVHPSGLPLLVDRDSDTVHLLDKGGNYLRPALTAADGLTKPCAIYAGYKGHVALSQVDGMVKIYSSKLQY</sequence>
<proteinExistence type="predicted"/>
<dbReference type="AlphaFoldDB" id="A0A3S1BE88"/>
<keyword evidence="3" id="KW-1185">Reference proteome</keyword>
<feature type="region of interest" description="Disordered" evidence="1">
    <location>
        <begin position="1"/>
        <end position="23"/>
    </location>
</feature>
<evidence type="ECO:0000313" key="3">
    <source>
        <dbReference type="Proteomes" id="UP000271974"/>
    </source>
</evidence>
<dbReference type="InterPro" id="IPR011042">
    <property type="entry name" value="6-blade_b-propeller_TolB-like"/>
</dbReference>
<dbReference type="SUPFAM" id="SSF101898">
    <property type="entry name" value="NHL repeat"/>
    <property type="match status" value="1"/>
</dbReference>
<dbReference type="Gene3D" id="2.120.10.30">
    <property type="entry name" value="TolB, C-terminal domain"/>
    <property type="match status" value="1"/>
</dbReference>
<protein>
    <submittedName>
        <fullName evidence="2">Uncharacterized protein</fullName>
    </submittedName>
</protein>
<evidence type="ECO:0000256" key="1">
    <source>
        <dbReference type="SAM" id="MobiDB-lite"/>
    </source>
</evidence>
<comment type="caution">
    <text evidence="2">The sequence shown here is derived from an EMBL/GenBank/DDBJ whole genome shotgun (WGS) entry which is preliminary data.</text>
</comment>
<name>A0A3S1BE88_ELYCH</name>
<dbReference type="Proteomes" id="UP000271974">
    <property type="component" value="Unassembled WGS sequence"/>
</dbReference>
<gene>
    <name evidence="2" type="ORF">EGW08_010654</name>
</gene>
<accession>A0A3S1BE88</accession>